<keyword evidence="1" id="KW-0032">Aminotransferase</keyword>
<keyword evidence="2" id="KW-1185">Reference proteome</keyword>
<name>A0ACC8XC33_9FIRM</name>
<dbReference type="Proteomes" id="UP000188637">
    <property type="component" value="Unassembled WGS sequence"/>
</dbReference>
<keyword evidence="1" id="KW-0808">Transferase</keyword>
<evidence type="ECO:0000313" key="1">
    <source>
        <dbReference type="EMBL" id="ONI40178.1"/>
    </source>
</evidence>
<organism evidence="1 2">
    <name type="scientific">Candidatus Epulonipiscium fishelsonii</name>
    <dbReference type="NCBI Taxonomy" id="77094"/>
    <lineage>
        <taxon>Bacteria</taxon>
        <taxon>Bacillati</taxon>
        <taxon>Bacillota</taxon>
        <taxon>Clostridia</taxon>
        <taxon>Lachnospirales</taxon>
        <taxon>Lachnospiraceae</taxon>
        <taxon>Candidatus Epulonipiscium</taxon>
    </lineage>
</organism>
<gene>
    <name evidence="1" type="ORF">AN640_01380</name>
</gene>
<sequence>MQDKISRKVESMPPSGIRKFFDVVSEMGDAISLGVGEPDFDTPWHVREEAIYSLEQGKTVYSANAGLLTLREEICKYMKRRFDLTYNPKTETLVTVGGSEGIDISLRTLLEAGEEVLIPEPSFVAYMPCTIFAGGVPVPIATKAENQFKLTADEIENAITDKSKLLILPYPNNPTGAIMEREELEKIAKVIIKHDLIVLSDEIYAELTYGINHVSIANIEGMYERTIILSGFSKAYAMTGWRLGYALGPSAVIQAMTKMHQYVLMCAPTTSQYGAISAMKNGDSDVREMRKAYDGRRKLMLNGFKKMGLSCFEPKGAFYVFPSIKETGMTSGEFCEALLKEEKVAVVPGDAFGKSGEGYIRCSYAYSIAELKEALVRIERFVSKILASKS</sequence>
<protein>
    <submittedName>
        <fullName evidence="1">Aromatic amino acid aminotransferase</fullName>
    </submittedName>
</protein>
<reference evidence="1" key="1">
    <citation type="submission" date="2016-08" db="EMBL/GenBank/DDBJ databases">
        <authorList>
            <person name="Ngugi D.K."/>
            <person name="Miyake S."/>
            <person name="Stingl U."/>
        </authorList>
    </citation>
    <scope>NUCLEOTIDE SEQUENCE</scope>
    <source>
        <strain evidence="1">SCG-D08WGA-EpuloA1</strain>
    </source>
</reference>
<evidence type="ECO:0000313" key="2">
    <source>
        <dbReference type="Proteomes" id="UP000188637"/>
    </source>
</evidence>
<accession>A0ACC8XC33</accession>
<comment type="caution">
    <text evidence="1">The sequence shown here is derived from an EMBL/GenBank/DDBJ whole genome shotgun (WGS) entry which is preliminary data.</text>
</comment>
<proteinExistence type="predicted"/>
<dbReference type="EMBL" id="LJHD01000244">
    <property type="protein sequence ID" value="ONI40178.1"/>
    <property type="molecule type" value="Genomic_DNA"/>
</dbReference>